<accession>A0A975SL52</accession>
<organism evidence="3 4">
    <name type="scientific">Azospira inquinata</name>
    <dbReference type="NCBI Taxonomy" id="2785627"/>
    <lineage>
        <taxon>Bacteria</taxon>
        <taxon>Pseudomonadati</taxon>
        <taxon>Pseudomonadota</taxon>
        <taxon>Betaproteobacteria</taxon>
        <taxon>Rhodocyclales</taxon>
        <taxon>Rhodocyclaceae</taxon>
        <taxon>Azospira</taxon>
    </lineage>
</organism>
<evidence type="ECO:0000259" key="1">
    <source>
        <dbReference type="Pfam" id="PF00534"/>
    </source>
</evidence>
<dbReference type="RefSeq" id="WP_216130032.1">
    <property type="nucleotide sequence ID" value="NZ_CP064782.1"/>
</dbReference>
<dbReference type="PANTHER" id="PTHR12526">
    <property type="entry name" value="GLYCOSYLTRANSFERASE"/>
    <property type="match status" value="1"/>
</dbReference>
<dbReference type="Proteomes" id="UP000683428">
    <property type="component" value="Chromosome"/>
</dbReference>
<dbReference type="InterPro" id="IPR001296">
    <property type="entry name" value="Glyco_trans_1"/>
</dbReference>
<protein>
    <submittedName>
        <fullName evidence="3">Glycosyltransferase family 4 protein</fullName>
    </submittedName>
</protein>
<reference evidence="3" key="1">
    <citation type="submission" date="2020-11" db="EMBL/GenBank/DDBJ databases">
        <title>Azospira inquinata sp. nov.</title>
        <authorList>
            <person name="Moe W.M."/>
            <person name="Mikes M.C."/>
        </authorList>
    </citation>
    <scope>NUCLEOTIDE SEQUENCE</scope>
    <source>
        <strain evidence="3">Azo-3</strain>
    </source>
</reference>
<dbReference type="CDD" id="cd03801">
    <property type="entry name" value="GT4_PimA-like"/>
    <property type="match status" value="1"/>
</dbReference>
<dbReference type="KEGG" id="aiq:Azoinq_08495"/>
<keyword evidence="4" id="KW-1185">Reference proteome</keyword>
<evidence type="ECO:0000259" key="2">
    <source>
        <dbReference type="Pfam" id="PF13439"/>
    </source>
</evidence>
<name>A0A975SL52_9RHOO</name>
<dbReference type="GO" id="GO:0016757">
    <property type="term" value="F:glycosyltransferase activity"/>
    <property type="evidence" value="ECO:0007669"/>
    <property type="project" value="InterPro"/>
</dbReference>
<sequence length="362" mass="39426">MNILHTEWSDGWGGQEHRIVTEMVGMAGRGHRVTLATRPQAIIGKKARAAGIPVLELPFRHKLDLRSIRALVRFIRQEGVQVVNTHSGVDSWVGGLAARWARVGLVRTRHLNLPLHPSWHNFIHYLPQRIVACGEVMRRDLIARDGFPPEKVVSIPTGVDFGKFVPSRPRQEMRQTLQVPERAFLVLMVGVVRRIKRHEVALEAFAKFHRSHPNSLFLIVGDGPRLDDIKALARASGLASQVRFLGYRADIPDLMGAADCLLLTSASEGVPQAVTQALGCGLPVVATAVGGVPELVRDGETGLLVAPENSEATAAALGRIADDPSLAQHLAVGGKRHAHGYFSLEAMLDGTEAMYCGLTDQP</sequence>
<dbReference type="EMBL" id="CP064782">
    <property type="protein sequence ID" value="QWT47915.1"/>
    <property type="molecule type" value="Genomic_DNA"/>
</dbReference>
<proteinExistence type="predicted"/>
<dbReference type="Pfam" id="PF00534">
    <property type="entry name" value="Glycos_transf_1"/>
    <property type="match status" value="1"/>
</dbReference>
<gene>
    <name evidence="3" type="ORF">Azoinq_08495</name>
</gene>
<dbReference type="InterPro" id="IPR028098">
    <property type="entry name" value="Glyco_trans_4-like_N"/>
</dbReference>
<feature type="domain" description="Glycosyl transferase family 1" evidence="1">
    <location>
        <begin position="170"/>
        <end position="334"/>
    </location>
</feature>
<dbReference type="AlphaFoldDB" id="A0A975SL52"/>
<evidence type="ECO:0000313" key="3">
    <source>
        <dbReference type="EMBL" id="QWT47915.1"/>
    </source>
</evidence>
<evidence type="ECO:0000313" key="4">
    <source>
        <dbReference type="Proteomes" id="UP000683428"/>
    </source>
</evidence>
<feature type="domain" description="Glycosyltransferase subfamily 4-like N-terminal" evidence="2">
    <location>
        <begin position="12"/>
        <end position="160"/>
    </location>
</feature>
<dbReference type="Pfam" id="PF13439">
    <property type="entry name" value="Glyco_transf_4"/>
    <property type="match status" value="1"/>
</dbReference>